<keyword evidence="2" id="KW-1185">Reference proteome</keyword>
<proteinExistence type="predicted"/>
<evidence type="ECO:0000313" key="1">
    <source>
        <dbReference type="EMBL" id="WYJ89563.1"/>
    </source>
</evidence>
<accession>A0AAQ3Y0F6</accession>
<protein>
    <submittedName>
        <fullName evidence="1">Uncharacterized protein</fullName>
    </submittedName>
</protein>
<organism evidence="1 2">
    <name type="scientific">Candidatus Enterococcus clewellii</name>
    <dbReference type="NCBI Taxonomy" id="1834193"/>
    <lineage>
        <taxon>Bacteria</taxon>
        <taxon>Bacillati</taxon>
        <taxon>Bacillota</taxon>
        <taxon>Bacilli</taxon>
        <taxon>Lactobacillales</taxon>
        <taxon>Enterococcaceae</taxon>
        <taxon>Enterococcus</taxon>
    </lineage>
</organism>
<dbReference type="Proteomes" id="UP000195141">
    <property type="component" value="Chromosome"/>
</dbReference>
<name>A0AAQ3Y0F6_9ENTE</name>
<dbReference type="EMBL" id="CP147247">
    <property type="protein sequence ID" value="WYJ89563.1"/>
    <property type="molecule type" value="Genomic_DNA"/>
</dbReference>
<reference evidence="1" key="1">
    <citation type="submission" date="2017-05" db="EMBL/GenBank/DDBJ databases">
        <authorList>
            <consortium name="The Broad Institute Genomics Platform"/>
            <consortium name="The Broad Institute Genomic Center for Infectious Diseases"/>
            <person name="Earl A."/>
            <person name="Manson A."/>
            <person name="Schwartman J."/>
            <person name="Gilmore M."/>
            <person name="Abouelleil A."/>
            <person name="Cao P."/>
            <person name="Chapman S."/>
            <person name="Cusick C."/>
            <person name="Shea T."/>
            <person name="Young S."/>
            <person name="Neafsey D."/>
            <person name="Nusbaum C."/>
            <person name="Birren B."/>
        </authorList>
    </citation>
    <scope>NUCLEOTIDE SEQUENCE</scope>
    <source>
        <strain evidence="1">9E7_DIV0242</strain>
    </source>
</reference>
<sequence length="53" mass="5946">MNVGTRAVAALVPFLLSNPIDVAAWNKLSECFDVSVMPTNGSKSLYWRRADWF</sequence>
<reference evidence="1" key="2">
    <citation type="submission" date="2024-03" db="EMBL/GenBank/DDBJ databases">
        <title>The Genome Sequence of Enterococcus sp. DIV0242b.</title>
        <authorList>
            <consortium name="The Broad Institute Genomics Platform"/>
            <consortium name="The Broad Institute Microbial Omics Core"/>
            <consortium name="The Broad Institute Genomic Center for Infectious Diseases"/>
            <person name="Earl A."/>
            <person name="Manson A."/>
            <person name="Gilmore M."/>
            <person name="Schwartman J."/>
            <person name="Shea T."/>
            <person name="Abouelleil A."/>
            <person name="Cao P."/>
            <person name="Chapman S."/>
            <person name="Cusick C."/>
            <person name="Young S."/>
            <person name="Neafsey D."/>
            <person name="Nusbaum C."/>
            <person name="Birren B."/>
        </authorList>
    </citation>
    <scope>NUCLEOTIDE SEQUENCE</scope>
    <source>
        <strain evidence="1">9E7_DIV0242</strain>
    </source>
</reference>
<evidence type="ECO:0000313" key="2">
    <source>
        <dbReference type="Proteomes" id="UP000195141"/>
    </source>
</evidence>
<gene>
    <name evidence="1" type="ORF">A5888_001285</name>
</gene>
<dbReference type="AlphaFoldDB" id="A0AAQ3Y0F6"/>